<organism evidence="1 2">
    <name type="scientific">Metabacillus halosaccharovorans</name>
    <dbReference type="NCBI Taxonomy" id="930124"/>
    <lineage>
        <taxon>Bacteria</taxon>
        <taxon>Bacillati</taxon>
        <taxon>Bacillota</taxon>
        <taxon>Bacilli</taxon>
        <taxon>Bacillales</taxon>
        <taxon>Bacillaceae</taxon>
        <taxon>Metabacillus</taxon>
    </lineage>
</organism>
<reference evidence="1 2" key="1">
    <citation type="submission" date="2022-10" db="EMBL/GenBank/DDBJ databases">
        <title>Draft genome assembly of moderately radiation resistant bacterium Metabacillus halosaccharovorans.</title>
        <authorList>
            <person name="Pal S."/>
            <person name="Gopinathan A."/>
        </authorList>
    </citation>
    <scope>NUCLEOTIDE SEQUENCE [LARGE SCALE GENOMIC DNA]</scope>
    <source>
        <strain evidence="1 2">VITHBRA001</strain>
    </source>
</reference>
<keyword evidence="2" id="KW-1185">Reference proteome</keyword>
<dbReference type="Proteomes" id="UP001526147">
    <property type="component" value="Unassembled WGS sequence"/>
</dbReference>
<evidence type="ECO:0000313" key="1">
    <source>
        <dbReference type="EMBL" id="MCV9888477.1"/>
    </source>
</evidence>
<protein>
    <submittedName>
        <fullName evidence="1">Uncharacterized protein</fullName>
    </submittedName>
</protein>
<name>A0ABT3DPE2_9BACI</name>
<gene>
    <name evidence="1" type="ORF">OIH86_22760</name>
</gene>
<accession>A0ABT3DPE2</accession>
<comment type="caution">
    <text evidence="1">The sequence shown here is derived from an EMBL/GenBank/DDBJ whole genome shotgun (WGS) entry which is preliminary data.</text>
</comment>
<sequence>MLRKILKSFISNKHSHSYRKYSSSDFKRSSYKHRHPSKYGHHYYKKRHGSSSFFSSYSS</sequence>
<proteinExistence type="predicted"/>
<evidence type="ECO:0000313" key="2">
    <source>
        <dbReference type="Proteomes" id="UP001526147"/>
    </source>
</evidence>
<dbReference type="EMBL" id="JAOYEY010000050">
    <property type="protein sequence ID" value="MCV9888477.1"/>
    <property type="molecule type" value="Genomic_DNA"/>
</dbReference>